<keyword evidence="4" id="KW-0808">Transferase</keyword>
<keyword evidence="2 3" id="KW-0663">Pyridoxal phosphate</keyword>
<comment type="caution">
    <text evidence="4">The sequence shown here is derived from an EMBL/GenBank/DDBJ whole genome shotgun (WGS) entry which is preliminary data.</text>
</comment>
<name>A0AAV5B3T6_9ACTN</name>
<sequence>MEFRDLKAQYAALKPAVDGAVGAVLSSGRFIGGAPVAELEGALADYVAVAHCLTCANGTDALELALLAWGVGEGDAVFVPDFTFFSSGEVVPLVGATPVFVDVDPATYNMDPASLRRAVAWVRENTGLAPKAVVAVDLFGLPADLPAIREVCDGEGMFLLEDGAQGFGGRIGEARACSFGDISTTSFFPAKPLGCYGDGGAVFTDDDGWDALMRSIAVHGKGTMKYDNVRLGMNSRLDTLQAAVLSVKLEAFAGYEVADVNRVAAWYGEALSFLGARGWGLPLVPDGFTSSWAQYTVKVPEGVDRGAVQATLKDQGVPTMVYYPRPMHRQPAFDGVGLCPDGCPVTCELCGRVLSLPMGPYMGRDDVERVAAALEAL</sequence>
<dbReference type="AlphaFoldDB" id="A0AAV5B3T6"/>
<gene>
    <name evidence="4" type="ORF">ATOP_17590</name>
</gene>
<dbReference type="GO" id="GO:0008483">
    <property type="term" value="F:transaminase activity"/>
    <property type="evidence" value="ECO:0007669"/>
    <property type="project" value="UniProtKB-KW"/>
</dbReference>
<reference evidence="4" key="1">
    <citation type="journal article" date="2022" name="Int. J. Syst. Evol. Microbiol.">
        <title>Granulimonas faecalis gen. nov., sp. nov., and Leptogranulimonas caecicola gen. nov., sp. nov., novel lactate-producing Atopobiaceae bacteria isolated from mouse intestines, and an emended description of the family Atopobiaceae.</title>
        <authorList>
            <person name="Morinaga K."/>
            <person name="Kusada H."/>
            <person name="Sakamoto S."/>
            <person name="Murakami T."/>
            <person name="Toyoda A."/>
            <person name="Mori H."/>
            <person name="Meng X.Y."/>
            <person name="Takashino M."/>
            <person name="Murotomi K."/>
            <person name="Tamaki H."/>
        </authorList>
    </citation>
    <scope>NUCLEOTIDE SEQUENCE</scope>
    <source>
        <strain evidence="4">OPF53</strain>
    </source>
</reference>
<comment type="similarity">
    <text evidence="3">Belongs to the DegT/DnrJ/EryC1 family.</text>
</comment>
<keyword evidence="5" id="KW-1185">Reference proteome</keyword>
<dbReference type="GO" id="GO:0030170">
    <property type="term" value="F:pyridoxal phosphate binding"/>
    <property type="evidence" value="ECO:0007669"/>
    <property type="project" value="TreeGrafter"/>
</dbReference>
<organism evidence="4 5">
    <name type="scientific">Granulimonas faecalis</name>
    <dbReference type="NCBI Taxonomy" id="2894155"/>
    <lineage>
        <taxon>Bacteria</taxon>
        <taxon>Bacillati</taxon>
        <taxon>Actinomycetota</taxon>
        <taxon>Coriobacteriia</taxon>
        <taxon>Coriobacteriales</taxon>
        <taxon>Kribbibacteriaceae</taxon>
        <taxon>Granulimonas</taxon>
    </lineage>
</organism>
<protein>
    <submittedName>
        <fullName evidence="4">Aminotransferase DegT</fullName>
    </submittedName>
</protein>
<keyword evidence="4" id="KW-0032">Aminotransferase</keyword>
<dbReference type="InterPro" id="IPR015424">
    <property type="entry name" value="PyrdxlP-dep_Trfase"/>
</dbReference>
<dbReference type="Gene3D" id="3.40.640.10">
    <property type="entry name" value="Type I PLP-dependent aspartate aminotransferase-like (Major domain)"/>
    <property type="match status" value="1"/>
</dbReference>
<evidence type="ECO:0000256" key="3">
    <source>
        <dbReference type="RuleBase" id="RU004508"/>
    </source>
</evidence>
<dbReference type="PIRSF" id="PIRSF000390">
    <property type="entry name" value="PLP_StrS"/>
    <property type="match status" value="1"/>
</dbReference>
<dbReference type="InterPro" id="IPR000653">
    <property type="entry name" value="DegT/StrS_aminotransferase"/>
</dbReference>
<feature type="modified residue" description="N6-(pyridoxal phosphate)lysine" evidence="2">
    <location>
        <position position="191"/>
    </location>
</feature>
<dbReference type="RefSeq" id="WP_265591027.1">
    <property type="nucleotide sequence ID" value="NZ_BQKC01000001.1"/>
</dbReference>
<dbReference type="InterPro" id="IPR015421">
    <property type="entry name" value="PyrdxlP-dep_Trfase_major"/>
</dbReference>
<dbReference type="Pfam" id="PF01041">
    <property type="entry name" value="DegT_DnrJ_EryC1"/>
    <property type="match status" value="1"/>
</dbReference>
<evidence type="ECO:0000256" key="2">
    <source>
        <dbReference type="PIRSR" id="PIRSR000390-2"/>
    </source>
</evidence>
<dbReference type="Proteomes" id="UP001055025">
    <property type="component" value="Unassembled WGS sequence"/>
</dbReference>
<dbReference type="PANTHER" id="PTHR30244">
    <property type="entry name" value="TRANSAMINASE"/>
    <property type="match status" value="1"/>
</dbReference>
<evidence type="ECO:0000313" key="4">
    <source>
        <dbReference type="EMBL" id="GJM56104.1"/>
    </source>
</evidence>
<dbReference type="Gene3D" id="3.90.1150.10">
    <property type="entry name" value="Aspartate Aminotransferase, domain 1"/>
    <property type="match status" value="1"/>
</dbReference>
<accession>A0AAV5B3T6</accession>
<dbReference type="GO" id="GO:0000271">
    <property type="term" value="P:polysaccharide biosynthetic process"/>
    <property type="evidence" value="ECO:0007669"/>
    <property type="project" value="TreeGrafter"/>
</dbReference>
<dbReference type="EMBL" id="BQKC01000001">
    <property type="protein sequence ID" value="GJM56104.1"/>
    <property type="molecule type" value="Genomic_DNA"/>
</dbReference>
<feature type="active site" description="Proton acceptor" evidence="1">
    <location>
        <position position="191"/>
    </location>
</feature>
<dbReference type="InterPro" id="IPR015422">
    <property type="entry name" value="PyrdxlP-dep_Trfase_small"/>
</dbReference>
<dbReference type="PANTHER" id="PTHR30244:SF42">
    <property type="entry name" value="UDP-2-ACETAMIDO-2-DEOXY-3-OXO-D-GLUCURONATE AMINOTRANSFERASE"/>
    <property type="match status" value="1"/>
</dbReference>
<dbReference type="SUPFAM" id="SSF53383">
    <property type="entry name" value="PLP-dependent transferases"/>
    <property type="match status" value="1"/>
</dbReference>
<evidence type="ECO:0000256" key="1">
    <source>
        <dbReference type="PIRSR" id="PIRSR000390-1"/>
    </source>
</evidence>
<dbReference type="CDD" id="cd00616">
    <property type="entry name" value="AHBA_syn"/>
    <property type="match status" value="1"/>
</dbReference>
<evidence type="ECO:0000313" key="5">
    <source>
        <dbReference type="Proteomes" id="UP001055025"/>
    </source>
</evidence>
<proteinExistence type="inferred from homology"/>